<keyword evidence="2" id="KW-0238">DNA-binding</keyword>
<accession>A0A916WJZ5</accession>
<dbReference type="PROSITE" id="PS01124">
    <property type="entry name" value="HTH_ARAC_FAMILY_2"/>
    <property type="match status" value="1"/>
</dbReference>
<dbReference type="PRINTS" id="PR00032">
    <property type="entry name" value="HTHARAC"/>
</dbReference>
<dbReference type="InterPro" id="IPR018060">
    <property type="entry name" value="HTH_AraC"/>
</dbReference>
<protein>
    <submittedName>
        <fullName evidence="5">AraC family transcriptional regulator</fullName>
    </submittedName>
</protein>
<comment type="caution">
    <text evidence="5">The sequence shown here is derived from an EMBL/GenBank/DDBJ whole genome shotgun (WGS) entry which is preliminary data.</text>
</comment>
<dbReference type="Gene3D" id="1.10.10.60">
    <property type="entry name" value="Homeodomain-like"/>
    <property type="match status" value="1"/>
</dbReference>
<evidence type="ECO:0000256" key="3">
    <source>
        <dbReference type="ARBA" id="ARBA00023163"/>
    </source>
</evidence>
<dbReference type="GO" id="GO:0043565">
    <property type="term" value="F:sequence-specific DNA binding"/>
    <property type="evidence" value="ECO:0007669"/>
    <property type="project" value="InterPro"/>
</dbReference>
<evidence type="ECO:0000256" key="1">
    <source>
        <dbReference type="ARBA" id="ARBA00023015"/>
    </source>
</evidence>
<dbReference type="SMART" id="SM00342">
    <property type="entry name" value="HTH_ARAC"/>
    <property type="match status" value="1"/>
</dbReference>
<keyword evidence="3" id="KW-0804">Transcription</keyword>
<dbReference type="AlphaFoldDB" id="A0A916WJZ5"/>
<dbReference type="Pfam" id="PF12833">
    <property type="entry name" value="HTH_18"/>
    <property type="match status" value="1"/>
</dbReference>
<reference evidence="5" key="1">
    <citation type="journal article" date="2014" name="Int. J. Syst. Evol. Microbiol.">
        <title>Complete genome sequence of Corynebacterium casei LMG S-19264T (=DSM 44701T), isolated from a smear-ripened cheese.</title>
        <authorList>
            <consortium name="US DOE Joint Genome Institute (JGI-PGF)"/>
            <person name="Walter F."/>
            <person name="Albersmeier A."/>
            <person name="Kalinowski J."/>
            <person name="Ruckert C."/>
        </authorList>
    </citation>
    <scope>NUCLEOTIDE SEQUENCE</scope>
    <source>
        <strain evidence="5">CGMCC 1.12813</strain>
    </source>
</reference>
<dbReference type="PANTHER" id="PTHR46796">
    <property type="entry name" value="HTH-TYPE TRANSCRIPTIONAL ACTIVATOR RHAS-RELATED"/>
    <property type="match status" value="1"/>
</dbReference>
<evidence type="ECO:0000259" key="4">
    <source>
        <dbReference type="PROSITE" id="PS01124"/>
    </source>
</evidence>
<name>A0A916WJZ5_9MICO</name>
<dbReference type="SUPFAM" id="SSF46689">
    <property type="entry name" value="Homeodomain-like"/>
    <property type="match status" value="2"/>
</dbReference>
<dbReference type="Pfam" id="PF12852">
    <property type="entry name" value="Cupin_6"/>
    <property type="match status" value="1"/>
</dbReference>
<proteinExistence type="predicted"/>
<dbReference type="InterPro" id="IPR020449">
    <property type="entry name" value="Tscrpt_reg_AraC-type_HTH"/>
</dbReference>
<gene>
    <name evidence="5" type="ORF">GCM10010979_22150</name>
</gene>
<evidence type="ECO:0000256" key="2">
    <source>
        <dbReference type="ARBA" id="ARBA00023125"/>
    </source>
</evidence>
<dbReference type="InterPro" id="IPR032783">
    <property type="entry name" value="AraC_lig"/>
</dbReference>
<organism evidence="5 6">
    <name type="scientific">Conyzicola nivalis</name>
    <dbReference type="NCBI Taxonomy" id="1477021"/>
    <lineage>
        <taxon>Bacteria</taxon>
        <taxon>Bacillati</taxon>
        <taxon>Actinomycetota</taxon>
        <taxon>Actinomycetes</taxon>
        <taxon>Micrococcales</taxon>
        <taxon>Microbacteriaceae</taxon>
        <taxon>Conyzicola</taxon>
    </lineage>
</organism>
<evidence type="ECO:0000313" key="5">
    <source>
        <dbReference type="EMBL" id="GGB07203.1"/>
    </source>
</evidence>
<sequence length="319" mass="34624">MLYSPVMPADRLSQILDLIEVKSVVSGGSAVRGRWRTDSRIADDLKFIAVVRGSARLDTDGLAEPIELRQGDVAVLNGRSRLTLEGGIGDETPTLVEPPASGSAIDDREANADDADVLIGGRVELNATGRHLLLRALPPVLHVGQASSVGPQLRGHVQRLFEEILSNRVGSDFAIRQYGQLLVLDVVRGFMHDGDMPAGWLKLLADERLRPALALIHEQPGKAWSLEDLASASSMSRSTFALRFRQTAGTPPLSYLIDWRMLIAQKALRAADTRIRPLALELGYSSESAFSTAFKRHVGESPLSFRAGAARRKPSPPEA</sequence>
<keyword evidence="1" id="KW-0805">Transcription regulation</keyword>
<keyword evidence="6" id="KW-1185">Reference proteome</keyword>
<dbReference type="InterPro" id="IPR050204">
    <property type="entry name" value="AraC_XylS_family_regulators"/>
</dbReference>
<evidence type="ECO:0000313" key="6">
    <source>
        <dbReference type="Proteomes" id="UP000606922"/>
    </source>
</evidence>
<dbReference type="EMBL" id="BMGB01000001">
    <property type="protein sequence ID" value="GGB07203.1"/>
    <property type="molecule type" value="Genomic_DNA"/>
</dbReference>
<reference evidence="5" key="2">
    <citation type="submission" date="2020-09" db="EMBL/GenBank/DDBJ databases">
        <authorList>
            <person name="Sun Q."/>
            <person name="Zhou Y."/>
        </authorList>
    </citation>
    <scope>NUCLEOTIDE SEQUENCE</scope>
    <source>
        <strain evidence="5">CGMCC 1.12813</strain>
    </source>
</reference>
<dbReference type="InterPro" id="IPR009057">
    <property type="entry name" value="Homeodomain-like_sf"/>
</dbReference>
<dbReference type="GO" id="GO:0003700">
    <property type="term" value="F:DNA-binding transcription factor activity"/>
    <property type="evidence" value="ECO:0007669"/>
    <property type="project" value="InterPro"/>
</dbReference>
<feature type="domain" description="HTH araC/xylS-type" evidence="4">
    <location>
        <begin position="210"/>
        <end position="308"/>
    </location>
</feature>
<dbReference type="Proteomes" id="UP000606922">
    <property type="component" value="Unassembled WGS sequence"/>
</dbReference>
<dbReference type="PANTHER" id="PTHR46796:SF7">
    <property type="entry name" value="ARAC FAMILY TRANSCRIPTIONAL REGULATOR"/>
    <property type="match status" value="1"/>
</dbReference>